<dbReference type="AlphaFoldDB" id="A0A1S9IHN0"/>
<dbReference type="Proteomes" id="UP000190206">
    <property type="component" value="Unassembled WGS sequence"/>
</dbReference>
<keyword evidence="3" id="KW-1185">Reference proteome</keyword>
<reference evidence="1 3" key="2">
    <citation type="submission" date="2016-12" db="EMBL/GenBank/DDBJ databases">
        <title>Clostridium tepidum sp. nov., a close relative of Clostridium sporogenes and Clostridium botulinum Group I.</title>
        <authorList>
            <person name="Dobritsa A.P."/>
            <person name="Kutumbaka K."/>
            <person name="Werner K."/>
            <person name="Samadpour M."/>
        </authorList>
    </citation>
    <scope>NUCLEOTIDE SEQUENCE [LARGE SCALE GENOMIC DNA]</scope>
    <source>
        <strain evidence="1 3">PE</strain>
    </source>
</reference>
<dbReference type="InterPro" id="IPR027601">
    <property type="entry name" value="Clo7Bot_mod_Cys"/>
</dbReference>
<evidence type="ECO:0000313" key="4">
    <source>
        <dbReference type="Proteomes" id="UP000190256"/>
    </source>
</evidence>
<organism evidence="2 4">
    <name type="scientific">Clostridium tepidum</name>
    <dbReference type="NCBI Taxonomy" id="1962263"/>
    <lineage>
        <taxon>Bacteria</taxon>
        <taxon>Bacillati</taxon>
        <taxon>Bacillota</taxon>
        <taxon>Clostridia</taxon>
        <taxon>Eubacteriales</taxon>
        <taxon>Clostridiaceae</taxon>
        <taxon>Clostridium</taxon>
    </lineage>
</organism>
<comment type="caution">
    <text evidence="2">The sequence shown here is derived from an EMBL/GenBank/DDBJ whole genome shotgun (WGS) entry which is preliminary data.</text>
</comment>
<accession>A0A1S9IHN0</accession>
<dbReference type="EMBL" id="MRAE01000001">
    <property type="protein sequence ID" value="OOO69824.1"/>
    <property type="molecule type" value="Genomic_DNA"/>
</dbReference>
<evidence type="ECO:0000313" key="2">
    <source>
        <dbReference type="EMBL" id="OOO69824.1"/>
    </source>
</evidence>
<evidence type="ECO:0000313" key="1">
    <source>
        <dbReference type="EMBL" id="OOO62546.1"/>
    </source>
</evidence>
<evidence type="ECO:0000313" key="3">
    <source>
        <dbReference type="Proteomes" id="UP000190206"/>
    </source>
</evidence>
<proteinExistence type="predicted"/>
<dbReference type="OrthoDB" id="1912903at2"/>
<dbReference type="EMBL" id="MRAD01000005">
    <property type="protein sequence ID" value="OOO62546.1"/>
    <property type="molecule type" value="Genomic_DNA"/>
</dbReference>
<dbReference type="STRING" id="1962263.BS637_06835"/>
<dbReference type="Proteomes" id="UP000190256">
    <property type="component" value="Unassembled WGS sequence"/>
</dbReference>
<dbReference type="NCBIfam" id="TIGR04333">
    <property type="entry name" value="Clo7Bot_mod_Cys"/>
    <property type="match status" value="1"/>
</dbReference>
<reference evidence="2 4" key="1">
    <citation type="submission" date="2016-12" db="EMBL/GenBank/DDBJ databases">
        <title>Clostridium tepidum sp. nov., a close relative of Clostridium sporogenes and Clostridium botulinum Group I.</title>
        <authorList>
            <person name="Dobritsa A.P."/>
            <person name="Kutumbaka K.K."/>
            <person name="Werner K."/>
            <person name="Wiedmann M."/>
            <person name="Asmus A."/>
            <person name="Samadpour M."/>
        </authorList>
    </citation>
    <scope>NUCLEOTIDE SEQUENCE [LARGE SCALE GENOMIC DNA]</scope>
    <source>
        <strain evidence="2 4">IEH 97212</strain>
    </source>
</reference>
<sequence>MKFIKEPSSKFVLGFCNACKENCHNDCVTQSGCGYCAGYNEGK</sequence>
<protein>
    <submittedName>
        <fullName evidence="2">Clo7bot family Cys-rich peptide</fullName>
    </submittedName>
</protein>
<gene>
    <name evidence="1" type="ORF">BS637_06835</name>
    <name evidence="2" type="ORF">BS638_00080</name>
</gene>
<dbReference type="RefSeq" id="WP_078024008.1">
    <property type="nucleotide sequence ID" value="NZ_JADPGM010000009.1"/>
</dbReference>
<name>A0A1S9IHN0_9CLOT</name>